<evidence type="ECO:0000313" key="1">
    <source>
        <dbReference type="EMBL" id="GAA4779326.1"/>
    </source>
</evidence>
<organism evidence="1 2">
    <name type="scientific">Olivibacter ginsenosidimutans</name>
    <dbReference type="NCBI Taxonomy" id="1176537"/>
    <lineage>
        <taxon>Bacteria</taxon>
        <taxon>Pseudomonadati</taxon>
        <taxon>Bacteroidota</taxon>
        <taxon>Sphingobacteriia</taxon>
        <taxon>Sphingobacteriales</taxon>
        <taxon>Sphingobacteriaceae</taxon>
        <taxon>Olivibacter</taxon>
    </lineage>
</organism>
<evidence type="ECO:0000313" key="2">
    <source>
        <dbReference type="Proteomes" id="UP001501411"/>
    </source>
</evidence>
<proteinExistence type="predicted"/>
<comment type="caution">
    <text evidence="1">The sequence shown here is derived from an EMBL/GenBank/DDBJ whole genome shotgun (WGS) entry which is preliminary data.</text>
</comment>
<sequence length="127" mass="14855">MKNENRQLQEEVIAVHDSIMPKMGLFVGNNLKVTTLLTKMDSLKQVHPDLDTSSLKQQLVNLQTDLKLTNEAMTDWMHNFDPEHENKKPEEVHTYLQEQLQAIRRLKDQFSATEQKSQHVLATYRIK</sequence>
<keyword evidence="2" id="KW-1185">Reference proteome</keyword>
<dbReference type="Proteomes" id="UP001501411">
    <property type="component" value="Unassembled WGS sequence"/>
</dbReference>
<reference evidence="2" key="1">
    <citation type="journal article" date="2019" name="Int. J. Syst. Evol. Microbiol.">
        <title>The Global Catalogue of Microorganisms (GCM) 10K type strain sequencing project: providing services to taxonomists for standard genome sequencing and annotation.</title>
        <authorList>
            <consortium name="The Broad Institute Genomics Platform"/>
            <consortium name="The Broad Institute Genome Sequencing Center for Infectious Disease"/>
            <person name="Wu L."/>
            <person name="Ma J."/>
        </authorList>
    </citation>
    <scope>NUCLEOTIDE SEQUENCE [LARGE SCALE GENOMIC DNA]</scope>
    <source>
        <strain evidence="2">JCM 18200</strain>
    </source>
</reference>
<accession>A0ABP9AGH5</accession>
<name>A0ABP9AGH5_9SPHI</name>
<gene>
    <name evidence="1" type="ORF">GCM10023231_02590</name>
</gene>
<evidence type="ECO:0008006" key="3">
    <source>
        <dbReference type="Google" id="ProtNLM"/>
    </source>
</evidence>
<dbReference type="EMBL" id="BAABIQ010000002">
    <property type="protein sequence ID" value="GAA4779326.1"/>
    <property type="molecule type" value="Genomic_DNA"/>
</dbReference>
<protein>
    <recommendedName>
        <fullName evidence="3">Transposase</fullName>
    </recommendedName>
</protein>